<dbReference type="PANTHER" id="PTHR43709">
    <property type="entry name" value="ACONITATE ISOMERASE-RELATED"/>
    <property type="match status" value="1"/>
</dbReference>
<organism evidence="3 4">
    <name type="scientific">Pseudocercospora fuligena</name>
    <dbReference type="NCBI Taxonomy" id="685502"/>
    <lineage>
        <taxon>Eukaryota</taxon>
        <taxon>Fungi</taxon>
        <taxon>Dikarya</taxon>
        <taxon>Ascomycota</taxon>
        <taxon>Pezizomycotina</taxon>
        <taxon>Dothideomycetes</taxon>
        <taxon>Dothideomycetidae</taxon>
        <taxon>Mycosphaerellales</taxon>
        <taxon>Mycosphaerellaceae</taxon>
        <taxon>Pseudocercospora</taxon>
    </lineage>
</organism>
<name>A0A8H6R5K3_9PEZI</name>
<evidence type="ECO:0000313" key="3">
    <source>
        <dbReference type="EMBL" id="KAF7186331.1"/>
    </source>
</evidence>
<dbReference type="AlphaFoldDB" id="A0A8H6R5K3"/>
<reference evidence="3" key="1">
    <citation type="submission" date="2020-04" db="EMBL/GenBank/DDBJ databases">
        <title>Draft genome resource of the tomato pathogen Pseudocercospora fuligena.</title>
        <authorList>
            <person name="Zaccaron A."/>
        </authorList>
    </citation>
    <scope>NUCLEOTIDE SEQUENCE</scope>
    <source>
        <strain evidence="3">PF001</strain>
    </source>
</reference>
<dbReference type="Pfam" id="PF04303">
    <property type="entry name" value="PrpF"/>
    <property type="match status" value="2"/>
</dbReference>
<sequence>MTPKPESVPAVWMRGGTSKALFFHEKHVPPLGTDRDRFLMRIMGSPDPMQIDGMGGTYPVTSKIAIIRPSEREDADVDFIFVQVSVNEKFVDYDAGLAIPHKKSASINLCLRRKSWLPINPNTGRFLEKGEYMIAGCPGSGSPILMDYRYTIGGGVDRGLLPTGRPIDSMDLDGNSIQHTICDAAHIIAFAYASDFGLKGDEHPKAINENQEVLAKVRRFRGQAAFKVGMCSHPSTVDQESPILPMVALLSPASDAEAHIQSRLFLDNACHSAMAGAGATCTAAASRIKGSLVADIMKPKALKEGVFNVQHPSGILPITISTGPSDDEDLPTFETLSFVRTARYLMKGELFVPEDLDVSF</sequence>
<dbReference type="Proteomes" id="UP000660729">
    <property type="component" value="Unassembled WGS sequence"/>
</dbReference>
<dbReference type="Gene3D" id="3.10.310.10">
    <property type="entry name" value="Diaminopimelate Epimerase, Chain A, domain 1"/>
    <property type="match status" value="2"/>
</dbReference>
<dbReference type="EMBL" id="JABCIY010000258">
    <property type="protein sequence ID" value="KAF7186331.1"/>
    <property type="molecule type" value="Genomic_DNA"/>
</dbReference>
<dbReference type="OrthoDB" id="10267539at2759"/>
<gene>
    <name evidence="3" type="ORF">HII31_12406</name>
</gene>
<keyword evidence="2 3" id="KW-0413">Isomerase</keyword>
<evidence type="ECO:0000256" key="1">
    <source>
        <dbReference type="ARBA" id="ARBA00007673"/>
    </source>
</evidence>
<comment type="similarity">
    <text evidence="1">Belongs to the PrpF family.</text>
</comment>
<dbReference type="InterPro" id="IPR007400">
    <property type="entry name" value="PrpF-like"/>
</dbReference>
<dbReference type="GO" id="GO:0016853">
    <property type="term" value="F:isomerase activity"/>
    <property type="evidence" value="ECO:0007669"/>
    <property type="project" value="UniProtKB-KW"/>
</dbReference>
<dbReference type="SUPFAM" id="SSF54506">
    <property type="entry name" value="Diaminopimelate epimerase-like"/>
    <property type="match status" value="2"/>
</dbReference>
<comment type="caution">
    <text evidence="3">The sequence shown here is derived from an EMBL/GenBank/DDBJ whole genome shotgun (WGS) entry which is preliminary data.</text>
</comment>
<dbReference type="PANTHER" id="PTHR43709:SF2">
    <property type="entry name" value="DUF453 DOMAIN PROTEIN (AFU_ORTHOLOGUE AFUA_6G00360)"/>
    <property type="match status" value="1"/>
</dbReference>
<protein>
    <submittedName>
        <fullName evidence="3">3-methylitaconate isomerase</fullName>
    </submittedName>
</protein>
<evidence type="ECO:0000256" key="2">
    <source>
        <dbReference type="ARBA" id="ARBA00023235"/>
    </source>
</evidence>
<evidence type="ECO:0000313" key="4">
    <source>
        <dbReference type="Proteomes" id="UP000660729"/>
    </source>
</evidence>
<proteinExistence type="inferred from homology"/>
<keyword evidence="4" id="KW-1185">Reference proteome</keyword>
<accession>A0A8H6R5K3</accession>